<protein>
    <submittedName>
        <fullName evidence="5">Desferrioxamine E synthetase DesD</fullName>
    </submittedName>
</protein>
<evidence type="ECO:0000256" key="1">
    <source>
        <dbReference type="ARBA" id="ARBA00004924"/>
    </source>
</evidence>
<organism evidence="5 6">
    <name type="scientific">Nocardioides lentus</name>
    <dbReference type="NCBI Taxonomy" id="338077"/>
    <lineage>
        <taxon>Bacteria</taxon>
        <taxon>Bacillati</taxon>
        <taxon>Actinomycetota</taxon>
        <taxon>Actinomycetes</taxon>
        <taxon>Propionibacteriales</taxon>
        <taxon>Nocardioidaceae</taxon>
        <taxon>Nocardioides</taxon>
    </lineage>
</organism>
<dbReference type="Gene3D" id="1.10.510.40">
    <property type="match status" value="1"/>
</dbReference>
<dbReference type="InterPro" id="IPR007310">
    <property type="entry name" value="Aerobactin_biosyn_IucA/IucC_N"/>
</dbReference>
<feature type="domain" description="Aerobactin siderophore biosynthesis IucA/IucC-like C-terminal" evidence="4">
    <location>
        <begin position="410"/>
        <end position="562"/>
    </location>
</feature>
<dbReference type="Pfam" id="PF06276">
    <property type="entry name" value="FhuF"/>
    <property type="match status" value="1"/>
</dbReference>
<sequence>MTSPTATHPHHLDPELLARAQRHLVAKAIAEYSHERLLAPEPTADGWRLASPDGRSVHTFTAEVLPLEHWLVDEGSLARTVDGRPAPLDAQALVLEHAEALGVPPRMQPLYLEEVAATLGAACWKLAHRTETAAELAVADHQTVESAMTEGHPGFVANNGRIGFSPADHAAYAPEAGPDVHLLWLAARRSGARLSLGRGLTEDALYDAELDQATRAAFAEVLRGRGLDPRDFLCLPLHPWQWQRVGVTFGPDLAREDLVLLGEGPDVHRPQQSIRTFANTSRPDRSFVKTALSVQNMGFVRGLSPAYMEATPAINDWVADLVAGDPELKATGFTVLRERAAIGWTGDVYHRVEGPSAQKKMLAALWRESARPQVGDGERLASMTSLLHRDAAGDSLVGGLVAASGLGAREWVASYLEAYVRPLVHCLLAHELAFMPHGENLVLVLRDHVVTRVVMKDIGEEVAVMDDQPLPAEVERARADVPQDVRSLALHTDVMDGYLRHLAGVLHADGLLDAGDFWALVADVVARHEADHPELADAAARYDLRRPEFRHSCLNRLQLRNTLQMVDLTDQASSLAFAGTMPNPLAG</sequence>
<dbReference type="InterPro" id="IPR022770">
    <property type="entry name" value="IucA/IucC-like_C"/>
</dbReference>
<evidence type="ECO:0000256" key="2">
    <source>
        <dbReference type="ARBA" id="ARBA00007832"/>
    </source>
</evidence>
<dbReference type="EMBL" id="BAAAMY010000006">
    <property type="protein sequence ID" value="GAA1924380.1"/>
    <property type="molecule type" value="Genomic_DNA"/>
</dbReference>
<dbReference type="Gene3D" id="6.10.250.3370">
    <property type="match status" value="1"/>
</dbReference>
<evidence type="ECO:0000259" key="3">
    <source>
        <dbReference type="Pfam" id="PF04183"/>
    </source>
</evidence>
<name>A0ABP5AZL3_9ACTN</name>
<keyword evidence="6" id="KW-1185">Reference proteome</keyword>
<dbReference type="RefSeq" id="WP_344008129.1">
    <property type="nucleotide sequence ID" value="NZ_BAAAMY010000006.1"/>
</dbReference>
<evidence type="ECO:0000313" key="6">
    <source>
        <dbReference type="Proteomes" id="UP001501612"/>
    </source>
</evidence>
<dbReference type="InterPro" id="IPR037455">
    <property type="entry name" value="LucA/IucC-like"/>
</dbReference>
<evidence type="ECO:0000313" key="5">
    <source>
        <dbReference type="EMBL" id="GAA1924380.1"/>
    </source>
</evidence>
<accession>A0ABP5AZL3</accession>
<comment type="similarity">
    <text evidence="2">Belongs to the IucA/IucC family.</text>
</comment>
<comment type="pathway">
    <text evidence="1">Siderophore biosynthesis.</text>
</comment>
<evidence type="ECO:0000259" key="4">
    <source>
        <dbReference type="Pfam" id="PF06276"/>
    </source>
</evidence>
<feature type="domain" description="Aerobactin siderophore biosynthesis IucA/IucC N-terminal" evidence="3">
    <location>
        <begin position="141"/>
        <end position="388"/>
    </location>
</feature>
<dbReference type="Pfam" id="PF04183">
    <property type="entry name" value="IucA_IucC"/>
    <property type="match status" value="1"/>
</dbReference>
<proteinExistence type="inferred from homology"/>
<gene>
    <name evidence="5" type="primary">desD</name>
    <name evidence="5" type="ORF">GCM10009737_27610</name>
</gene>
<dbReference type="Gene3D" id="3.30.310.280">
    <property type="match status" value="1"/>
</dbReference>
<dbReference type="Proteomes" id="UP001501612">
    <property type="component" value="Unassembled WGS sequence"/>
</dbReference>
<comment type="caution">
    <text evidence="5">The sequence shown here is derived from an EMBL/GenBank/DDBJ whole genome shotgun (WGS) entry which is preliminary data.</text>
</comment>
<dbReference type="PANTHER" id="PTHR34384">
    <property type="entry name" value="L-2,3-DIAMINOPROPANOATE--CITRATE LIGASE"/>
    <property type="match status" value="1"/>
</dbReference>
<dbReference type="PANTHER" id="PTHR34384:SF6">
    <property type="entry name" value="STAPHYLOFERRIN B SYNTHASE"/>
    <property type="match status" value="1"/>
</dbReference>
<reference evidence="6" key="1">
    <citation type="journal article" date="2019" name="Int. J. Syst. Evol. Microbiol.">
        <title>The Global Catalogue of Microorganisms (GCM) 10K type strain sequencing project: providing services to taxonomists for standard genome sequencing and annotation.</title>
        <authorList>
            <consortium name="The Broad Institute Genomics Platform"/>
            <consortium name="The Broad Institute Genome Sequencing Center for Infectious Disease"/>
            <person name="Wu L."/>
            <person name="Ma J."/>
        </authorList>
    </citation>
    <scope>NUCLEOTIDE SEQUENCE [LARGE SCALE GENOMIC DNA]</scope>
    <source>
        <strain evidence="6">JCM 14046</strain>
    </source>
</reference>